<gene>
    <name evidence="1" type="ORF">Lac1_01480</name>
</gene>
<dbReference type="Proteomes" id="UP001305815">
    <property type="component" value="Chromosome"/>
</dbReference>
<keyword evidence="2" id="KW-1185">Reference proteome</keyword>
<evidence type="ECO:0000313" key="1">
    <source>
        <dbReference type="EMBL" id="BDZ75965.1"/>
    </source>
</evidence>
<protein>
    <submittedName>
        <fullName evidence="1">Uncharacterized protein</fullName>
    </submittedName>
</protein>
<evidence type="ECO:0000313" key="2">
    <source>
        <dbReference type="Proteomes" id="UP001305815"/>
    </source>
</evidence>
<dbReference type="EMBL" id="AP027742">
    <property type="protein sequence ID" value="BDZ75965.1"/>
    <property type="molecule type" value="Genomic_DNA"/>
</dbReference>
<organism evidence="1 2">
    <name type="scientific">Claveliimonas bilis</name>
    <dbReference type="NCBI Taxonomy" id="3028070"/>
    <lineage>
        <taxon>Bacteria</taxon>
        <taxon>Bacillati</taxon>
        <taxon>Bacillota</taxon>
        <taxon>Clostridia</taxon>
        <taxon>Lachnospirales</taxon>
        <taxon>Lachnospiraceae</taxon>
        <taxon>Claveliimonas</taxon>
    </lineage>
</organism>
<name>A0ABN6YU32_9FIRM</name>
<reference evidence="2" key="1">
    <citation type="journal article" date="2023" name="Int. J. Syst. Evol. Microbiol.">
        <title>Claveliimonas bilis gen. nov., sp. nov., deoxycholic acid-producing bacteria isolated from human faeces, and reclassification of Sellimonas monacensis Zenner et al. 2021 as Claveliimonas monacensis comb. nov.</title>
        <authorList>
            <person name="Hisatomi A."/>
            <person name="Kastawa N.W.E.P.G."/>
            <person name="Song I."/>
            <person name="Ohkuma M."/>
            <person name="Fukiya S."/>
            <person name="Sakamoto M."/>
        </authorList>
    </citation>
    <scope>NUCLEOTIDE SEQUENCE [LARGE SCALE GENOMIC DNA]</scope>
    <source>
        <strain evidence="2">12BBH14</strain>
    </source>
</reference>
<proteinExistence type="predicted"/>
<accession>A0ABN6YU32</accession>
<sequence length="51" mass="5843">MRFTVSLFEKNGVFRYNRSAKCGKDVDKLSKDGGKASGKLVENKLYIHFKM</sequence>